<sequence length="49" mass="5769">MKFEDLFKECPRCGCKDKIVKRKIIDEHKAFASLREIVCEKCGYVFQKG</sequence>
<dbReference type="InterPro" id="IPR026493">
    <property type="entry name" value="Cys-rich_pep"/>
</dbReference>
<dbReference type="NCBIfam" id="TIGR04165">
    <property type="entry name" value="methano_modCys"/>
    <property type="match status" value="1"/>
</dbReference>
<keyword evidence="2" id="KW-1185">Reference proteome</keyword>
<reference evidence="1 2" key="1">
    <citation type="submission" date="2018-06" db="EMBL/GenBank/DDBJ databases">
        <title>Draft genome sequence of hyperthermophilic methanogen Methanothermobacter tenebrarum sp. MCM-B 1447.</title>
        <authorList>
            <person name="Pore S.D."/>
            <person name="Dagar S."/>
            <person name="Dhakephalkar P.K."/>
        </authorList>
    </citation>
    <scope>NUCLEOTIDE SEQUENCE [LARGE SCALE GENOMIC DNA]</scope>
    <source>
        <strain evidence="1 2">MCM B 1447</strain>
    </source>
</reference>
<organism evidence="1 2">
    <name type="scientific">Methanothermobacter tenebrarum</name>
    <dbReference type="NCBI Taxonomy" id="680118"/>
    <lineage>
        <taxon>Archaea</taxon>
        <taxon>Methanobacteriati</taxon>
        <taxon>Methanobacteriota</taxon>
        <taxon>Methanomada group</taxon>
        <taxon>Methanobacteria</taxon>
        <taxon>Methanobacteriales</taxon>
        <taxon>Methanobacteriaceae</taxon>
        <taxon>Methanothermobacter</taxon>
    </lineage>
</organism>
<dbReference type="OrthoDB" id="84364at2157"/>
<evidence type="ECO:0000313" key="1">
    <source>
        <dbReference type="EMBL" id="RAO79915.1"/>
    </source>
</evidence>
<name>A0A328PJA0_9EURY</name>
<proteinExistence type="predicted"/>
<dbReference type="EMBL" id="QLOE01000001">
    <property type="protein sequence ID" value="RAO79915.1"/>
    <property type="molecule type" value="Genomic_DNA"/>
</dbReference>
<accession>A0A328PJA0</accession>
<dbReference type="Proteomes" id="UP000249782">
    <property type="component" value="Unassembled WGS sequence"/>
</dbReference>
<protein>
    <submittedName>
        <fullName evidence="1">TIGR04165 family Cys-rich peptide</fullName>
    </submittedName>
</protein>
<comment type="caution">
    <text evidence="1">The sequence shown here is derived from an EMBL/GenBank/DDBJ whole genome shotgun (WGS) entry which is preliminary data.</text>
</comment>
<gene>
    <name evidence="1" type="ORF">DPC56_01155</name>
</gene>
<dbReference type="AlphaFoldDB" id="A0A328PJA0"/>
<dbReference type="RefSeq" id="WP_112093225.1">
    <property type="nucleotide sequence ID" value="NZ_QLOE01000001.1"/>
</dbReference>
<evidence type="ECO:0000313" key="2">
    <source>
        <dbReference type="Proteomes" id="UP000249782"/>
    </source>
</evidence>